<evidence type="ECO:0008006" key="4">
    <source>
        <dbReference type="Google" id="ProtNLM"/>
    </source>
</evidence>
<dbReference type="Proteomes" id="UP000176562">
    <property type="component" value="Chromosome"/>
</dbReference>
<reference evidence="2 3" key="1">
    <citation type="submission" date="2016-10" db="EMBL/GenBank/DDBJ databases">
        <title>Rhodobacter sp. LPB0142, isolated from sea water.</title>
        <authorList>
            <person name="Kim E."/>
            <person name="Yi H."/>
        </authorList>
    </citation>
    <scope>NUCLEOTIDE SEQUENCE [LARGE SCALE GENOMIC DNA]</scope>
    <source>
        <strain evidence="2 3">LPB0142</strain>
    </source>
</reference>
<protein>
    <recommendedName>
        <fullName evidence="4">Lipoprotein</fullName>
    </recommendedName>
</protein>
<evidence type="ECO:0000256" key="1">
    <source>
        <dbReference type="SAM" id="SignalP"/>
    </source>
</evidence>
<evidence type="ECO:0000313" key="3">
    <source>
        <dbReference type="Proteomes" id="UP000176562"/>
    </source>
</evidence>
<gene>
    <name evidence="2" type="ORF">LPB142_11380</name>
</gene>
<keyword evidence="3" id="KW-1185">Reference proteome</keyword>
<dbReference type="STRING" id="1850250.LPB142_11380"/>
<keyword evidence="1" id="KW-0732">Signal</keyword>
<name>A0A1D9MDC3_9RHOB</name>
<organism evidence="2 3">
    <name type="scientific">Rhodobacter xanthinilyticus</name>
    <dbReference type="NCBI Taxonomy" id="1850250"/>
    <lineage>
        <taxon>Bacteria</taxon>
        <taxon>Pseudomonadati</taxon>
        <taxon>Pseudomonadota</taxon>
        <taxon>Alphaproteobacteria</taxon>
        <taxon>Rhodobacterales</taxon>
        <taxon>Rhodobacter group</taxon>
        <taxon>Rhodobacter</taxon>
    </lineage>
</organism>
<feature type="chain" id="PRO_5009443537" description="Lipoprotein" evidence="1">
    <location>
        <begin position="17"/>
        <end position="169"/>
    </location>
</feature>
<dbReference type="KEGG" id="rhp:LPB142_11380"/>
<sequence>MSAAPGALLLAALVLAGCLEGPTPEQIAAAEARVAEQDALSRAAIKPLVPVCLAALESGTPAAPAAMARLGYKVGMLGSWASTTGAVAMTVKFDGESCNFSTNSGALQGMGAEITTALEARGYSRDGTGKDMWSRGAQYSYTKGAVALALTGSSHYAYGVQTTLQLKRR</sequence>
<evidence type="ECO:0000313" key="2">
    <source>
        <dbReference type="EMBL" id="AOZ69846.1"/>
    </source>
</evidence>
<feature type="signal peptide" evidence="1">
    <location>
        <begin position="1"/>
        <end position="16"/>
    </location>
</feature>
<dbReference type="AlphaFoldDB" id="A0A1D9MDC3"/>
<accession>A0A1D9MDC3</accession>
<dbReference type="EMBL" id="CP017781">
    <property type="protein sequence ID" value="AOZ69846.1"/>
    <property type="molecule type" value="Genomic_DNA"/>
</dbReference>
<proteinExistence type="predicted"/>
<dbReference type="RefSeq" id="WP_068766564.1">
    <property type="nucleotide sequence ID" value="NZ_CP017781.1"/>
</dbReference>